<dbReference type="SUPFAM" id="SSF158560">
    <property type="entry name" value="BH3980-like"/>
    <property type="match status" value="1"/>
</dbReference>
<sequence length="123" mass="13518">MAAEWIEKLTGSFEDKKRYRNYRARVEALPTAYGDSVKALERYLTYAGAISAGDTLVQMLDDLAVLFEEAAANSTPLRDVTGENPAEFAEDFLANYSDGQWINKERMRLNSAIAKAAGEAGSS</sequence>
<dbReference type="InterPro" id="IPR008316">
    <property type="entry name" value="UCP029876"/>
</dbReference>
<name>A0A496PIT1_9MICC</name>
<evidence type="ECO:0000313" key="1">
    <source>
        <dbReference type="EMBL" id="RKW70389.1"/>
    </source>
</evidence>
<dbReference type="EMBL" id="QQXL01000004">
    <property type="protein sequence ID" value="RKW70389.1"/>
    <property type="molecule type" value="Genomic_DNA"/>
</dbReference>
<dbReference type="Gene3D" id="1.10.1900.10">
    <property type="entry name" value="c-terminal domain of poly(a) binding protein"/>
    <property type="match status" value="1"/>
</dbReference>
<dbReference type="Pfam" id="PF06304">
    <property type="entry name" value="DUF1048"/>
    <property type="match status" value="1"/>
</dbReference>
<dbReference type="RefSeq" id="WP_121485042.1">
    <property type="nucleotide sequence ID" value="NZ_QQXL01000004.1"/>
</dbReference>
<comment type="caution">
    <text evidence="1">The sequence shown here is derived from an EMBL/GenBank/DDBJ whole genome shotgun (WGS) entry which is preliminary data.</text>
</comment>
<keyword evidence="2" id="KW-1185">Reference proteome</keyword>
<protein>
    <submittedName>
        <fullName evidence="1">DUF1048 domain-containing protein</fullName>
    </submittedName>
</protein>
<evidence type="ECO:0000313" key="2">
    <source>
        <dbReference type="Proteomes" id="UP000273119"/>
    </source>
</evidence>
<dbReference type="AlphaFoldDB" id="A0A496PIT1"/>
<reference evidence="1 2" key="1">
    <citation type="submission" date="2018-07" db="EMBL/GenBank/DDBJ databases">
        <title>Arthrobacter sp. nov., isolated from raw cow's milk with high bacterial count.</title>
        <authorList>
            <person name="Hahne J."/>
            <person name="Isele D."/>
            <person name="Lipski A."/>
        </authorList>
    </citation>
    <scope>NUCLEOTIDE SEQUENCE [LARGE SCALE GENOMIC DNA]</scope>
    <source>
        <strain evidence="1 2">JZ R-183</strain>
    </source>
</reference>
<organism evidence="1 2">
    <name type="scientific">Galactobacter caseinivorans</name>
    <dbReference type="NCBI Taxonomy" id="2676123"/>
    <lineage>
        <taxon>Bacteria</taxon>
        <taxon>Bacillati</taxon>
        <taxon>Actinomycetota</taxon>
        <taxon>Actinomycetes</taxon>
        <taxon>Micrococcales</taxon>
        <taxon>Micrococcaceae</taxon>
        <taxon>Galactobacter</taxon>
    </lineage>
</organism>
<dbReference type="Proteomes" id="UP000273119">
    <property type="component" value="Unassembled WGS sequence"/>
</dbReference>
<accession>A0A496PIT1</accession>
<proteinExistence type="predicted"/>
<gene>
    <name evidence="1" type="ORF">DWQ67_07820</name>
</gene>